<gene>
    <name evidence="8" type="ORF">SAMN02745193_00487</name>
</gene>
<evidence type="ECO:0000259" key="7">
    <source>
        <dbReference type="Pfam" id="PF08281"/>
    </source>
</evidence>
<dbReference type="PANTHER" id="PTHR43133:SF8">
    <property type="entry name" value="RNA POLYMERASE SIGMA FACTOR HI_1459-RELATED"/>
    <property type="match status" value="1"/>
</dbReference>
<dbReference type="GO" id="GO:0006352">
    <property type="term" value="P:DNA-templated transcription initiation"/>
    <property type="evidence" value="ECO:0007669"/>
    <property type="project" value="InterPro"/>
</dbReference>
<dbReference type="EMBL" id="FRDF01000002">
    <property type="protein sequence ID" value="SHN50188.1"/>
    <property type="molecule type" value="Genomic_DNA"/>
</dbReference>
<feature type="domain" description="RNA polymerase sigma-70 region 2" evidence="6">
    <location>
        <begin position="25"/>
        <end position="91"/>
    </location>
</feature>
<dbReference type="Gene3D" id="1.10.1740.10">
    <property type="match status" value="1"/>
</dbReference>
<evidence type="ECO:0000256" key="3">
    <source>
        <dbReference type="ARBA" id="ARBA00023082"/>
    </source>
</evidence>
<keyword evidence="2" id="KW-0805">Transcription regulation</keyword>
<comment type="similarity">
    <text evidence="1">Belongs to the sigma-70 factor family. ECF subfamily.</text>
</comment>
<dbReference type="InterPro" id="IPR007627">
    <property type="entry name" value="RNA_pol_sigma70_r2"/>
</dbReference>
<dbReference type="Pfam" id="PF04542">
    <property type="entry name" value="Sigma70_r2"/>
    <property type="match status" value="1"/>
</dbReference>
<sequence>MTEAETDAALARGALAGDAQAQRALVERHRDALYRLARTATGDPDEALDIVQEAFLAAFTALGRYDPARPLRGWLATITLNKARDWARRRKVRRLLGLALPANAASWIPDDAPLPDEVAEQRDALAATARAIAALPASLKDVLLLRTLEGLSQAETARALGISEKAVETRLYRARQKLGEPPRDDPAARV</sequence>
<dbReference type="InterPro" id="IPR014284">
    <property type="entry name" value="RNA_pol_sigma-70_dom"/>
</dbReference>
<dbReference type="Pfam" id="PF08281">
    <property type="entry name" value="Sigma70_r4_2"/>
    <property type="match status" value="1"/>
</dbReference>
<name>A0A1M7RVR1_9SPHN</name>
<evidence type="ECO:0000256" key="4">
    <source>
        <dbReference type="ARBA" id="ARBA00023125"/>
    </source>
</evidence>
<reference evidence="9" key="1">
    <citation type="submission" date="2016-12" db="EMBL/GenBank/DDBJ databases">
        <authorList>
            <person name="Varghese N."/>
            <person name="Submissions S."/>
        </authorList>
    </citation>
    <scope>NUCLEOTIDE SEQUENCE [LARGE SCALE GENOMIC DNA]</scope>
    <source>
        <strain evidence="9">DSM 11032</strain>
    </source>
</reference>
<dbReference type="InterPro" id="IPR039425">
    <property type="entry name" value="RNA_pol_sigma-70-like"/>
</dbReference>
<keyword evidence="3" id="KW-0731">Sigma factor</keyword>
<keyword evidence="4" id="KW-0238">DNA-binding</keyword>
<evidence type="ECO:0000313" key="9">
    <source>
        <dbReference type="Proteomes" id="UP000184391"/>
    </source>
</evidence>
<dbReference type="NCBIfam" id="TIGR02937">
    <property type="entry name" value="sigma70-ECF"/>
    <property type="match status" value="1"/>
</dbReference>
<keyword evidence="5" id="KW-0804">Transcription</keyword>
<dbReference type="PANTHER" id="PTHR43133">
    <property type="entry name" value="RNA POLYMERASE ECF-TYPE SIGMA FACTO"/>
    <property type="match status" value="1"/>
</dbReference>
<dbReference type="InterPro" id="IPR013249">
    <property type="entry name" value="RNA_pol_sigma70_r4_t2"/>
</dbReference>
<dbReference type="AlphaFoldDB" id="A0A1M7RVR1"/>
<keyword evidence="9" id="KW-1185">Reference proteome</keyword>
<protein>
    <submittedName>
        <fullName evidence="8">RNA polymerase sigma-70 factor, ECF subfamily</fullName>
    </submittedName>
</protein>
<dbReference type="InterPro" id="IPR013325">
    <property type="entry name" value="RNA_pol_sigma_r2"/>
</dbReference>
<evidence type="ECO:0000259" key="6">
    <source>
        <dbReference type="Pfam" id="PF04542"/>
    </source>
</evidence>
<dbReference type="SUPFAM" id="SSF88659">
    <property type="entry name" value="Sigma3 and sigma4 domains of RNA polymerase sigma factors"/>
    <property type="match status" value="1"/>
</dbReference>
<dbReference type="GO" id="GO:0016987">
    <property type="term" value="F:sigma factor activity"/>
    <property type="evidence" value="ECO:0007669"/>
    <property type="project" value="UniProtKB-KW"/>
</dbReference>
<dbReference type="Proteomes" id="UP000184391">
    <property type="component" value="Unassembled WGS sequence"/>
</dbReference>
<dbReference type="InterPro" id="IPR036388">
    <property type="entry name" value="WH-like_DNA-bd_sf"/>
</dbReference>
<dbReference type="RefSeq" id="WP_072673062.1">
    <property type="nucleotide sequence ID" value="NZ_FRDF01000002.1"/>
</dbReference>
<evidence type="ECO:0000256" key="2">
    <source>
        <dbReference type="ARBA" id="ARBA00023015"/>
    </source>
</evidence>
<dbReference type="SUPFAM" id="SSF88946">
    <property type="entry name" value="Sigma2 domain of RNA polymerase sigma factors"/>
    <property type="match status" value="1"/>
</dbReference>
<evidence type="ECO:0000256" key="5">
    <source>
        <dbReference type="ARBA" id="ARBA00023163"/>
    </source>
</evidence>
<evidence type="ECO:0000256" key="1">
    <source>
        <dbReference type="ARBA" id="ARBA00010641"/>
    </source>
</evidence>
<dbReference type="GO" id="GO:0003677">
    <property type="term" value="F:DNA binding"/>
    <property type="evidence" value="ECO:0007669"/>
    <property type="project" value="UniProtKB-KW"/>
</dbReference>
<proteinExistence type="inferred from homology"/>
<dbReference type="OrthoDB" id="7041663at2"/>
<dbReference type="CDD" id="cd06171">
    <property type="entry name" value="Sigma70_r4"/>
    <property type="match status" value="1"/>
</dbReference>
<dbReference type="InterPro" id="IPR013324">
    <property type="entry name" value="RNA_pol_sigma_r3/r4-like"/>
</dbReference>
<accession>A0A1M7RVR1</accession>
<dbReference type="Gene3D" id="1.10.10.10">
    <property type="entry name" value="Winged helix-like DNA-binding domain superfamily/Winged helix DNA-binding domain"/>
    <property type="match status" value="1"/>
</dbReference>
<organism evidence="8 9">
    <name type="scientific">Erythrobacter sanguineus</name>
    <dbReference type="NCBI Taxonomy" id="198312"/>
    <lineage>
        <taxon>Bacteria</taxon>
        <taxon>Pseudomonadati</taxon>
        <taxon>Pseudomonadota</taxon>
        <taxon>Alphaproteobacteria</taxon>
        <taxon>Sphingomonadales</taxon>
        <taxon>Erythrobacteraceae</taxon>
        <taxon>Erythrobacter/Porphyrobacter group</taxon>
        <taxon>Erythrobacter</taxon>
    </lineage>
</organism>
<evidence type="ECO:0000313" key="8">
    <source>
        <dbReference type="EMBL" id="SHN50188.1"/>
    </source>
</evidence>
<dbReference type="STRING" id="198312.SAMN02745193_00487"/>
<feature type="domain" description="RNA polymerase sigma factor 70 region 4 type 2" evidence="7">
    <location>
        <begin position="129"/>
        <end position="178"/>
    </location>
</feature>